<feature type="region of interest" description="Disordered" evidence="1">
    <location>
        <begin position="82"/>
        <end position="106"/>
    </location>
</feature>
<sequence length="285" mass="31943">MDQPHVKSSSRSAVSCPSYEASRASVSWITCGRGCSGRQSSSNMCCEALILMPRDATTGFEGVIEPIGFKNVQAKIVSDSYLTSGDKSNRSSADRHSNHPMNPKHPQADVSMEIQMENMPPSQSAPPPSDSRPRLASMHVPLEDYIFREDAPKKKKFNWEDAERLLDYEPEDPVIRFVNHVYFWCHRAGLIFTVCCLLPAMPFNAFFVGMTEILMSSLVKPWVGVLDQVWSRLHWKTVVFYCCLVLAAPRHTVTGRCNMEASPYRATDTLTTSVEFGSTNVIQLQ</sequence>
<comment type="caution">
    <text evidence="2">The sequence shown here is derived from an EMBL/GenBank/DDBJ whole genome shotgun (WGS) entry which is preliminary data.</text>
</comment>
<dbReference type="Proteomes" id="UP000241769">
    <property type="component" value="Unassembled WGS sequence"/>
</dbReference>
<dbReference type="InParanoid" id="A0A2P6NIL0"/>
<reference evidence="2 3" key="1">
    <citation type="journal article" date="2018" name="Genome Biol. Evol.">
        <title>Multiple Roots of Fruiting Body Formation in Amoebozoa.</title>
        <authorList>
            <person name="Hillmann F."/>
            <person name="Forbes G."/>
            <person name="Novohradska S."/>
            <person name="Ferling I."/>
            <person name="Riege K."/>
            <person name="Groth M."/>
            <person name="Westermann M."/>
            <person name="Marz M."/>
            <person name="Spaller T."/>
            <person name="Winckler T."/>
            <person name="Schaap P."/>
            <person name="Glockner G."/>
        </authorList>
    </citation>
    <scope>NUCLEOTIDE SEQUENCE [LARGE SCALE GENOMIC DNA]</scope>
    <source>
        <strain evidence="2 3">Jena</strain>
    </source>
</reference>
<accession>A0A2P6NIL0</accession>
<dbReference type="EMBL" id="MDYQ01000076">
    <property type="protein sequence ID" value="PRP83777.1"/>
    <property type="molecule type" value="Genomic_DNA"/>
</dbReference>
<feature type="compositionally biased region" description="Basic and acidic residues" evidence="1">
    <location>
        <begin position="87"/>
        <end position="97"/>
    </location>
</feature>
<proteinExistence type="predicted"/>
<gene>
    <name evidence="2" type="ORF">PROFUN_08975</name>
</gene>
<name>A0A2P6NIL0_9EUKA</name>
<dbReference type="AlphaFoldDB" id="A0A2P6NIL0"/>
<keyword evidence="3" id="KW-1185">Reference proteome</keyword>
<protein>
    <submittedName>
        <fullName evidence="2">Uncharacterized protein</fullName>
    </submittedName>
</protein>
<organism evidence="2 3">
    <name type="scientific">Planoprotostelium fungivorum</name>
    <dbReference type="NCBI Taxonomy" id="1890364"/>
    <lineage>
        <taxon>Eukaryota</taxon>
        <taxon>Amoebozoa</taxon>
        <taxon>Evosea</taxon>
        <taxon>Variosea</taxon>
        <taxon>Cavosteliida</taxon>
        <taxon>Cavosteliaceae</taxon>
        <taxon>Planoprotostelium</taxon>
    </lineage>
</organism>
<evidence type="ECO:0000256" key="1">
    <source>
        <dbReference type="SAM" id="MobiDB-lite"/>
    </source>
</evidence>
<evidence type="ECO:0000313" key="3">
    <source>
        <dbReference type="Proteomes" id="UP000241769"/>
    </source>
</evidence>
<evidence type="ECO:0000313" key="2">
    <source>
        <dbReference type="EMBL" id="PRP83777.1"/>
    </source>
</evidence>